<comment type="subcellular location">
    <subcellularLocation>
        <location evidence="1">Cytoplasm</location>
    </subcellularLocation>
</comment>
<keyword evidence="15" id="KW-1185">Reference proteome</keyword>
<evidence type="ECO:0000313" key="14">
    <source>
        <dbReference type="EMBL" id="GFG39357.1"/>
    </source>
</evidence>
<dbReference type="OrthoDB" id="1295045at2759"/>
<dbReference type="GO" id="GO:0008289">
    <property type="term" value="F:lipid binding"/>
    <property type="evidence" value="ECO:0007669"/>
    <property type="project" value="UniProtKB-KW"/>
</dbReference>
<dbReference type="InterPro" id="IPR051213">
    <property type="entry name" value="START_lipid_transfer"/>
</dbReference>
<evidence type="ECO:0000256" key="7">
    <source>
        <dbReference type="ARBA" id="ARBA00023121"/>
    </source>
</evidence>
<evidence type="ECO:0000256" key="4">
    <source>
        <dbReference type="ARBA" id="ARBA00022553"/>
    </source>
</evidence>
<accession>A0A6L2QBU1</accession>
<keyword evidence="7" id="KW-0446">Lipid-binding</keyword>
<feature type="region of interest" description="Disordered" evidence="12">
    <location>
        <begin position="67"/>
        <end position="102"/>
    </location>
</feature>
<evidence type="ECO:0000256" key="5">
    <source>
        <dbReference type="ARBA" id="ARBA00022990"/>
    </source>
</evidence>
<keyword evidence="5" id="KW-0007">Acetylation</keyword>
<evidence type="ECO:0000259" key="13">
    <source>
        <dbReference type="PROSITE" id="PS50848"/>
    </source>
</evidence>
<feature type="region of interest" description="Disordered" evidence="12">
    <location>
        <begin position="552"/>
        <end position="615"/>
    </location>
</feature>
<keyword evidence="6" id="KW-0445">Lipid transport</keyword>
<dbReference type="FunFam" id="3.30.530.20:FF:000017">
    <property type="entry name" value="Phosphatidylcholine transfer protein, putative"/>
    <property type="match status" value="1"/>
</dbReference>
<evidence type="ECO:0000256" key="3">
    <source>
        <dbReference type="ARBA" id="ARBA00022490"/>
    </source>
</evidence>
<sequence length="630" mass="73662">MLIARLKLAAASDWSPNTQWTPGHRRHNKGPTQTEILFWQPLLPKRHSLPIRIRKKLYFYEKPESCDMKQTSSNNTTNLQCRTTTTQDTSPSLYHSQTSPYDGQKCAHVKKHFIDSSPNSRYYNWSMVQKNLIFIMMKNSMPRGLLSSRCNNAVLRTKYLLVSKCCSFGDKCKAGIMTCYSTLVSTSSSIVVHNSRGSIFHARSALLWYIKRGACRFPLPLKEQSLHVVRACMQQCEWVLAHRIRRGQQIFSLYSRLWDEVALKELMKKMRHQLSRRGKEFLLAAAGIFVFSWEKERIPDDEIFRHFNELEAVYELRDCTLICPKCHKRMVIDAALPSIDYCKCSNKTHCSERGVFGWKPFLEREDLLVWRKEDEVFRGLYIYKVYGKYHDVAAKDFLQAQIDTKFRKTWDNTAINLKVVEQDNQSNSDIVYWEMKWPRMFANRDYVFNRRYLIDQDKNIIVIINRGTEHPNVPEKPQIQRVKNYWSFMVIKADTDVDEPGMEFSLTYFDNPGVSLPSSITSWVAMTGLPDFQYRLRQAARDYREYREHNDLIKPHTDELDTDSGCQPQNQTRSKPEEKWDPSKELGIQLKETSPSDTAGNEPSPLQEHSASSSASRMYLNQLHAWQLFN</sequence>
<comment type="caution">
    <text evidence="14">The sequence shown here is derived from an EMBL/GenBank/DDBJ whole genome shotgun (WGS) entry which is preliminary data.</text>
</comment>
<dbReference type="GO" id="GO:0006869">
    <property type="term" value="P:lipid transport"/>
    <property type="evidence" value="ECO:0007669"/>
    <property type="project" value="UniProtKB-KW"/>
</dbReference>
<dbReference type="AlphaFoldDB" id="A0A6L2QBU1"/>
<dbReference type="PROSITE" id="PS50848">
    <property type="entry name" value="START"/>
    <property type="match status" value="1"/>
</dbReference>
<evidence type="ECO:0000256" key="8">
    <source>
        <dbReference type="ARBA" id="ARBA00063535"/>
    </source>
</evidence>
<dbReference type="SUPFAM" id="SSF55961">
    <property type="entry name" value="Bet v1-like"/>
    <property type="match status" value="1"/>
</dbReference>
<gene>
    <name evidence="14" type="ORF">Cfor_08310</name>
</gene>
<keyword evidence="3" id="KW-0963">Cytoplasm</keyword>
<dbReference type="EMBL" id="BLKM01000898">
    <property type="protein sequence ID" value="GFG39357.1"/>
    <property type="molecule type" value="Genomic_DNA"/>
</dbReference>
<evidence type="ECO:0000256" key="12">
    <source>
        <dbReference type="SAM" id="MobiDB-lite"/>
    </source>
</evidence>
<evidence type="ECO:0000256" key="2">
    <source>
        <dbReference type="ARBA" id="ARBA00022448"/>
    </source>
</evidence>
<dbReference type="InterPro" id="IPR002913">
    <property type="entry name" value="START_lipid-bd_dom"/>
</dbReference>
<dbReference type="Pfam" id="PF01852">
    <property type="entry name" value="START"/>
    <property type="match status" value="1"/>
</dbReference>
<feature type="domain" description="START" evidence="13">
    <location>
        <begin position="357"/>
        <end position="545"/>
    </location>
</feature>
<dbReference type="GO" id="GO:0005829">
    <property type="term" value="C:cytosol"/>
    <property type="evidence" value="ECO:0007669"/>
    <property type="project" value="UniProtKB-ARBA"/>
</dbReference>
<keyword evidence="2" id="KW-0813">Transport</keyword>
<evidence type="ECO:0000256" key="1">
    <source>
        <dbReference type="ARBA" id="ARBA00004496"/>
    </source>
</evidence>
<organism evidence="14 15">
    <name type="scientific">Coptotermes formosanus</name>
    <name type="common">Formosan subterranean termite</name>
    <dbReference type="NCBI Taxonomy" id="36987"/>
    <lineage>
        <taxon>Eukaryota</taxon>
        <taxon>Metazoa</taxon>
        <taxon>Ecdysozoa</taxon>
        <taxon>Arthropoda</taxon>
        <taxon>Hexapoda</taxon>
        <taxon>Insecta</taxon>
        <taxon>Pterygota</taxon>
        <taxon>Neoptera</taxon>
        <taxon>Polyneoptera</taxon>
        <taxon>Dictyoptera</taxon>
        <taxon>Blattodea</taxon>
        <taxon>Blattoidea</taxon>
        <taxon>Termitoidae</taxon>
        <taxon>Rhinotermitidae</taxon>
        <taxon>Coptotermes</taxon>
    </lineage>
</organism>
<dbReference type="CDD" id="cd08911">
    <property type="entry name" value="START_STARD7-like"/>
    <property type="match status" value="1"/>
</dbReference>
<reference evidence="15" key="1">
    <citation type="submission" date="2020-01" db="EMBL/GenBank/DDBJ databases">
        <title>Draft genome sequence of the Termite Coptotermes fromosanus.</title>
        <authorList>
            <person name="Itakura S."/>
            <person name="Yosikawa Y."/>
            <person name="Umezawa K."/>
        </authorList>
    </citation>
    <scope>NUCLEOTIDE SEQUENCE [LARGE SCALE GENOMIC DNA]</scope>
</reference>
<dbReference type="InParanoid" id="A0A6L2QBU1"/>
<evidence type="ECO:0000256" key="10">
    <source>
        <dbReference type="ARBA" id="ARBA00077188"/>
    </source>
</evidence>
<proteinExistence type="predicted"/>
<feature type="compositionally biased region" description="Polar residues" evidence="12">
    <location>
        <begin position="564"/>
        <end position="573"/>
    </location>
</feature>
<dbReference type="InterPro" id="IPR041949">
    <property type="entry name" value="START_STARD7"/>
</dbReference>
<dbReference type="Proteomes" id="UP000502823">
    <property type="component" value="Unassembled WGS sequence"/>
</dbReference>
<evidence type="ECO:0000313" key="15">
    <source>
        <dbReference type="Proteomes" id="UP000502823"/>
    </source>
</evidence>
<evidence type="ECO:0000256" key="11">
    <source>
        <dbReference type="ARBA" id="ARBA00079049"/>
    </source>
</evidence>
<dbReference type="PANTHER" id="PTHR19308:SF8">
    <property type="entry name" value="STAR-RELATED LIPID TRANSFER PROTEIN 7, MITOCHONDRIAL"/>
    <property type="match status" value="1"/>
</dbReference>
<dbReference type="Gene3D" id="3.30.530.20">
    <property type="match status" value="1"/>
</dbReference>
<feature type="compositionally biased region" description="Low complexity" evidence="12">
    <location>
        <begin position="74"/>
        <end position="89"/>
    </location>
</feature>
<dbReference type="PANTHER" id="PTHR19308">
    <property type="entry name" value="PHOSPHATIDYLCHOLINE TRANSFER PROTEIN"/>
    <property type="match status" value="1"/>
</dbReference>
<feature type="compositionally biased region" description="Polar residues" evidence="12">
    <location>
        <begin position="90"/>
        <end position="101"/>
    </location>
</feature>
<protein>
    <recommendedName>
        <fullName evidence="9">Phosphatidylcholine transfer protein</fullName>
    </recommendedName>
    <alternativeName>
        <fullName evidence="11">START domain-containing protein 2</fullName>
    </alternativeName>
    <alternativeName>
        <fullName evidence="10">StAR-related lipid transfer protein 2</fullName>
    </alternativeName>
</protein>
<name>A0A6L2QBU1_COPFO</name>
<evidence type="ECO:0000256" key="9">
    <source>
        <dbReference type="ARBA" id="ARBA00069061"/>
    </source>
</evidence>
<feature type="compositionally biased region" description="Basic and acidic residues" evidence="12">
    <location>
        <begin position="574"/>
        <end position="584"/>
    </location>
</feature>
<dbReference type="FunCoup" id="A0A6L2QBU1">
    <property type="interactions" value="209"/>
</dbReference>
<comment type="subunit">
    <text evidence="8">Interacts with ACOT13/THEM2.</text>
</comment>
<evidence type="ECO:0000256" key="6">
    <source>
        <dbReference type="ARBA" id="ARBA00023055"/>
    </source>
</evidence>
<keyword evidence="4" id="KW-0597">Phosphoprotein</keyword>
<dbReference type="InterPro" id="IPR023393">
    <property type="entry name" value="START-like_dom_sf"/>
</dbReference>
<feature type="compositionally biased region" description="Polar residues" evidence="12">
    <location>
        <begin position="591"/>
        <end position="601"/>
    </location>
</feature>